<comment type="caution">
    <text evidence="3">The sequence shown here is derived from an EMBL/GenBank/DDBJ whole genome shotgun (WGS) entry which is preliminary data.</text>
</comment>
<keyword evidence="2" id="KW-0472">Membrane</keyword>
<keyword evidence="2" id="KW-1133">Transmembrane helix</keyword>
<reference evidence="3 4" key="1">
    <citation type="journal article" date="2016" name="Nat. Commun.">
        <title>Thousands of microbial genomes shed light on interconnected biogeochemical processes in an aquifer system.</title>
        <authorList>
            <person name="Anantharaman K."/>
            <person name="Brown C.T."/>
            <person name="Hug L.A."/>
            <person name="Sharon I."/>
            <person name="Castelle C.J."/>
            <person name="Probst A.J."/>
            <person name="Thomas B.C."/>
            <person name="Singh A."/>
            <person name="Wilkins M.J."/>
            <person name="Karaoz U."/>
            <person name="Brodie E.L."/>
            <person name="Williams K.H."/>
            <person name="Hubbard S.S."/>
            <person name="Banfield J.F."/>
        </authorList>
    </citation>
    <scope>NUCLEOTIDE SEQUENCE [LARGE SCALE GENOMIC DNA]</scope>
</reference>
<feature type="coiled-coil region" evidence="1">
    <location>
        <begin position="10"/>
        <end position="37"/>
    </location>
</feature>
<evidence type="ECO:0008006" key="5">
    <source>
        <dbReference type="Google" id="ProtNLM"/>
    </source>
</evidence>
<keyword evidence="2" id="KW-0812">Transmembrane</keyword>
<evidence type="ECO:0000313" key="4">
    <source>
        <dbReference type="Proteomes" id="UP000179360"/>
    </source>
</evidence>
<accession>A0A1F6TFN9</accession>
<sequence>MTEDREKHFLDAARRVLNQAERDLDGATRARLRAARARALNEGRRPWTRPGAWWLPLGGFAAAAVVVLAVALWFAAPSGAPPGIEDLELLTALDNQELYDEPEFYRWLAGTADAS</sequence>
<protein>
    <recommendedName>
        <fullName evidence="5">DUF3619 domain-containing protein</fullName>
    </recommendedName>
</protein>
<organism evidence="3 4">
    <name type="scientific">Candidatus Muproteobacteria bacterium RIFCSPHIGHO2_01_FULL_65_16</name>
    <dbReference type="NCBI Taxonomy" id="1817764"/>
    <lineage>
        <taxon>Bacteria</taxon>
        <taxon>Pseudomonadati</taxon>
        <taxon>Pseudomonadota</taxon>
        <taxon>Candidatus Muproteobacteria</taxon>
    </lineage>
</organism>
<proteinExistence type="predicted"/>
<dbReference type="EMBL" id="MFSY01000127">
    <property type="protein sequence ID" value="OGI43924.1"/>
    <property type="molecule type" value="Genomic_DNA"/>
</dbReference>
<feature type="transmembrane region" description="Helical" evidence="2">
    <location>
        <begin position="53"/>
        <end position="76"/>
    </location>
</feature>
<evidence type="ECO:0000313" key="3">
    <source>
        <dbReference type="EMBL" id="OGI43924.1"/>
    </source>
</evidence>
<evidence type="ECO:0000256" key="1">
    <source>
        <dbReference type="SAM" id="Coils"/>
    </source>
</evidence>
<dbReference type="STRING" id="1817764.A2637_06405"/>
<dbReference type="AlphaFoldDB" id="A0A1F6TFN9"/>
<dbReference type="Proteomes" id="UP000179360">
    <property type="component" value="Unassembled WGS sequence"/>
</dbReference>
<name>A0A1F6TFN9_9PROT</name>
<evidence type="ECO:0000256" key="2">
    <source>
        <dbReference type="SAM" id="Phobius"/>
    </source>
</evidence>
<gene>
    <name evidence="3" type="ORF">A2637_06405</name>
</gene>
<keyword evidence="1" id="KW-0175">Coiled coil</keyword>